<evidence type="ECO:0000313" key="9">
    <source>
        <dbReference type="Proteomes" id="UP000035720"/>
    </source>
</evidence>
<dbReference type="Proteomes" id="UP000035720">
    <property type="component" value="Unassembled WGS sequence"/>
</dbReference>
<reference evidence="8 9" key="1">
    <citation type="journal article" date="2013" name="ISME J.">
        <title>A metabolic model for members of the genus Tetrasphaera involved in enhanced biological phosphorus removal.</title>
        <authorList>
            <person name="Kristiansen R."/>
            <person name="Nguyen H.T.T."/>
            <person name="Saunders A.M."/>
            <person name="Nielsen J.L."/>
            <person name="Wimmer R."/>
            <person name="Le V.Q."/>
            <person name="McIlroy S.J."/>
            <person name="Petrovski S."/>
            <person name="Seviour R.J."/>
            <person name="Calteau A."/>
            <person name="Nielsen K.L."/>
            <person name="Nielsen P.H."/>
        </authorList>
    </citation>
    <scope>NUCLEOTIDE SEQUENCE [LARGE SCALE GENOMIC DNA]</scope>
    <source>
        <strain evidence="8 9">Ben 74</strain>
    </source>
</reference>
<feature type="domain" description="L,D-TPase catalytic" evidence="7">
    <location>
        <begin position="81"/>
        <end position="200"/>
    </location>
</feature>
<evidence type="ECO:0000313" key="8">
    <source>
        <dbReference type="EMBL" id="CCI54129.1"/>
    </source>
</evidence>
<accession>A0A077MBY3</accession>
<evidence type="ECO:0000256" key="1">
    <source>
        <dbReference type="ARBA" id="ARBA00004752"/>
    </source>
</evidence>
<dbReference type="SUPFAM" id="SSF141523">
    <property type="entry name" value="L,D-transpeptidase catalytic domain-like"/>
    <property type="match status" value="1"/>
</dbReference>
<dbReference type="GO" id="GO:0071555">
    <property type="term" value="P:cell wall organization"/>
    <property type="evidence" value="ECO:0007669"/>
    <property type="project" value="UniProtKB-UniRule"/>
</dbReference>
<protein>
    <submittedName>
        <fullName evidence="8">Endopeptidase</fullName>
    </submittedName>
</protein>
<dbReference type="GO" id="GO:0016740">
    <property type="term" value="F:transferase activity"/>
    <property type="evidence" value="ECO:0007669"/>
    <property type="project" value="UniProtKB-KW"/>
</dbReference>
<sequence length="200" mass="21170">MTDSSTMKSGDKGPAVQRMQQRLSALGYWLGTPDGEYGYLTQQAVMALQKTAGLGRDGVYGPATRAALERGVVPKLVVSGNAVQISLANQVLTVVENSRIVAILNTSTGSGETYVSQGVTKTAITPKGTFSVIHEVNGLDHGPLGTLYRSKYFVGGIAVHGYTSVPAYPASHGCARVSNSAMDMIWSRDLMPMGRTVVVF</sequence>
<dbReference type="GO" id="GO:0009252">
    <property type="term" value="P:peptidoglycan biosynthetic process"/>
    <property type="evidence" value="ECO:0007669"/>
    <property type="project" value="UniProtKB-UniPathway"/>
</dbReference>
<dbReference type="Pfam" id="PF03734">
    <property type="entry name" value="YkuD"/>
    <property type="match status" value="1"/>
</dbReference>
<dbReference type="PROSITE" id="PS52029">
    <property type="entry name" value="LD_TPASE"/>
    <property type="match status" value="1"/>
</dbReference>
<evidence type="ECO:0000256" key="2">
    <source>
        <dbReference type="ARBA" id="ARBA00022679"/>
    </source>
</evidence>
<dbReference type="STRING" id="1193518.BN13_60030"/>
<dbReference type="EMBL" id="CAJC01000172">
    <property type="protein sequence ID" value="CCI54129.1"/>
    <property type="molecule type" value="Genomic_DNA"/>
</dbReference>
<dbReference type="RefSeq" id="WP_235433904.1">
    <property type="nucleotide sequence ID" value="NZ_HF571038.1"/>
</dbReference>
<dbReference type="InterPro" id="IPR036366">
    <property type="entry name" value="PGBDSf"/>
</dbReference>
<comment type="pathway">
    <text evidence="1 6">Cell wall biogenesis; peptidoglycan biosynthesis.</text>
</comment>
<dbReference type="GO" id="GO:0008360">
    <property type="term" value="P:regulation of cell shape"/>
    <property type="evidence" value="ECO:0007669"/>
    <property type="project" value="UniProtKB-UniRule"/>
</dbReference>
<dbReference type="Pfam" id="PF01471">
    <property type="entry name" value="PG_binding_1"/>
    <property type="match status" value="1"/>
</dbReference>
<feature type="active site" description="Nucleophile" evidence="6">
    <location>
        <position position="174"/>
    </location>
</feature>
<dbReference type="SUPFAM" id="SSF47090">
    <property type="entry name" value="PGBD-like"/>
    <property type="match status" value="1"/>
</dbReference>
<keyword evidence="2" id="KW-0808">Transferase</keyword>
<keyword evidence="4 6" id="KW-0573">Peptidoglycan synthesis</keyword>
<evidence type="ECO:0000256" key="3">
    <source>
        <dbReference type="ARBA" id="ARBA00022960"/>
    </source>
</evidence>
<keyword evidence="5 6" id="KW-0961">Cell wall biogenesis/degradation</keyword>
<dbReference type="Gene3D" id="1.10.101.10">
    <property type="entry name" value="PGBD-like superfamily/PGBD"/>
    <property type="match status" value="1"/>
</dbReference>
<name>A0A077MBY3_9MICO</name>
<comment type="caution">
    <text evidence="8">The sequence shown here is derived from an EMBL/GenBank/DDBJ whole genome shotgun (WGS) entry which is preliminary data.</text>
</comment>
<evidence type="ECO:0000256" key="4">
    <source>
        <dbReference type="ARBA" id="ARBA00022984"/>
    </source>
</evidence>
<keyword evidence="3 6" id="KW-0133">Cell shape</keyword>
<keyword evidence="9" id="KW-1185">Reference proteome</keyword>
<proteinExistence type="predicted"/>
<dbReference type="CDD" id="cd16913">
    <property type="entry name" value="YkuD_like"/>
    <property type="match status" value="1"/>
</dbReference>
<evidence type="ECO:0000256" key="5">
    <source>
        <dbReference type="ARBA" id="ARBA00023316"/>
    </source>
</evidence>
<dbReference type="InterPro" id="IPR002477">
    <property type="entry name" value="Peptidoglycan-bd-like"/>
</dbReference>
<dbReference type="Gene3D" id="2.40.440.10">
    <property type="entry name" value="L,D-transpeptidase catalytic domain-like"/>
    <property type="match status" value="1"/>
</dbReference>
<feature type="active site" description="Proton donor/acceptor" evidence="6">
    <location>
        <position position="160"/>
    </location>
</feature>
<dbReference type="AlphaFoldDB" id="A0A077MBY3"/>
<dbReference type="InterPro" id="IPR005490">
    <property type="entry name" value="LD_TPept_cat_dom"/>
</dbReference>
<organism evidence="8 9">
    <name type="scientific">Nostocoides jenkinsii Ben 74</name>
    <dbReference type="NCBI Taxonomy" id="1193518"/>
    <lineage>
        <taxon>Bacteria</taxon>
        <taxon>Bacillati</taxon>
        <taxon>Actinomycetota</taxon>
        <taxon>Actinomycetes</taxon>
        <taxon>Micrococcales</taxon>
        <taxon>Intrasporangiaceae</taxon>
        <taxon>Nostocoides</taxon>
    </lineage>
</organism>
<gene>
    <name evidence="8" type="ORF">BN13_60030</name>
</gene>
<dbReference type="InterPro" id="IPR036365">
    <property type="entry name" value="PGBD-like_sf"/>
</dbReference>
<dbReference type="InterPro" id="IPR038063">
    <property type="entry name" value="Transpep_catalytic_dom"/>
</dbReference>
<evidence type="ECO:0000256" key="6">
    <source>
        <dbReference type="PROSITE-ProRule" id="PRU01373"/>
    </source>
</evidence>
<dbReference type="UniPathway" id="UPA00219"/>
<evidence type="ECO:0000259" key="7">
    <source>
        <dbReference type="PROSITE" id="PS52029"/>
    </source>
</evidence>